<gene>
    <name evidence="2" type="ORF">N8I74_08520</name>
</gene>
<feature type="compositionally biased region" description="Basic and acidic residues" evidence="1">
    <location>
        <begin position="8"/>
        <end position="44"/>
    </location>
</feature>
<dbReference type="Proteomes" id="UP001061302">
    <property type="component" value="Chromosome"/>
</dbReference>
<dbReference type="RefSeq" id="WP_263126466.1">
    <property type="nucleotide sequence ID" value="NZ_CP106753.1"/>
</dbReference>
<name>A0ABY6DYV5_9NEIS</name>
<evidence type="ECO:0000313" key="3">
    <source>
        <dbReference type="Proteomes" id="UP001061302"/>
    </source>
</evidence>
<sequence>MSQHTPQPRHDREAQRDLTENERAEQRSRRQGEAGRQAPFDHDTGAPYPGQRTE</sequence>
<dbReference type="EMBL" id="CP106753">
    <property type="protein sequence ID" value="UXY17038.1"/>
    <property type="molecule type" value="Genomic_DNA"/>
</dbReference>
<proteinExistence type="predicted"/>
<evidence type="ECO:0000256" key="1">
    <source>
        <dbReference type="SAM" id="MobiDB-lite"/>
    </source>
</evidence>
<feature type="region of interest" description="Disordered" evidence="1">
    <location>
        <begin position="1"/>
        <end position="54"/>
    </location>
</feature>
<reference evidence="2" key="1">
    <citation type="submission" date="2022-10" db="EMBL/GenBank/DDBJ databases">
        <title>Chitiniphilus purpureus sp. nov., a novel chitin-degrading bacterium isolated from crawfish pond sediment.</title>
        <authorList>
            <person name="Li K."/>
        </authorList>
    </citation>
    <scope>NUCLEOTIDE SEQUENCE</scope>
    <source>
        <strain evidence="2">CD1</strain>
    </source>
</reference>
<protein>
    <submittedName>
        <fullName evidence="2">Uncharacterized protein</fullName>
    </submittedName>
</protein>
<accession>A0ABY6DYV5</accession>
<evidence type="ECO:0000313" key="2">
    <source>
        <dbReference type="EMBL" id="UXY17038.1"/>
    </source>
</evidence>
<organism evidence="2 3">
    <name type="scientific">Chitiniphilus purpureus</name>
    <dbReference type="NCBI Taxonomy" id="2981137"/>
    <lineage>
        <taxon>Bacteria</taxon>
        <taxon>Pseudomonadati</taxon>
        <taxon>Pseudomonadota</taxon>
        <taxon>Betaproteobacteria</taxon>
        <taxon>Neisseriales</taxon>
        <taxon>Chitinibacteraceae</taxon>
        <taxon>Chitiniphilus</taxon>
    </lineage>
</organism>
<keyword evidence="3" id="KW-1185">Reference proteome</keyword>